<accession>A0A382SCR7</accession>
<evidence type="ECO:0000256" key="1">
    <source>
        <dbReference type="SAM" id="MobiDB-lite"/>
    </source>
</evidence>
<sequence length="186" mass="20931">RTQPFEDEFFVVVGPKQESTPSDGDGGRKTKGDKDDKEADKNEKMSLPEVVEVRRDDWDNFGFDIESALKVTFNGKTWDFFVNMDNGFLKNEMKANTKSNAKLLEARYKYGLTLFALSMLKDHDENDSDGDVEALIMEVTKSLARVLLPIIDNLGNLEVEDGEEANVSNDDMVDVLAQPEEAVAWN</sequence>
<gene>
    <name evidence="2" type="ORF">METZ01_LOCUS360520</name>
</gene>
<proteinExistence type="predicted"/>
<feature type="region of interest" description="Disordered" evidence="1">
    <location>
        <begin position="1"/>
        <end position="48"/>
    </location>
</feature>
<protein>
    <submittedName>
        <fullName evidence="2">Uncharacterized protein</fullName>
    </submittedName>
</protein>
<evidence type="ECO:0000313" key="2">
    <source>
        <dbReference type="EMBL" id="SVD07666.1"/>
    </source>
</evidence>
<feature type="non-terminal residue" evidence="2">
    <location>
        <position position="1"/>
    </location>
</feature>
<feature type="compositionally biased region" description="Basic and acidic residues" evidence="1">
    <location>
        <begin position="25"/>
        <end position="48"/>
    </location>
</feature>
<organism evidence="2">
    <name type="scientific">marine metagenome</name>
    <dbReference type="NCBI Taxonomy" id="408172"/>
    <lineage>
        <taxon>unclassified sequences</taxon>
        <taxon>metagenomes</taxon>
        <taxon>ecological metagenomes</taxon>
    </lineage>
</organism>
<dbReference type="EMBL" id="UINC01128118">
    <property type="protein sequence ID" value="SVD07666.1"/>
    <property type="molecule type" value="Genomic_DNA"/>
</dbReference>
<reference evidence="2" key="1">
    <citation type="submission" date="2018-05" db="EMBL/GenBank/DDBJ databases">
        <authorList>
            <person name="Lanie J.A."/>
            <person name="Ng W.-L."/>
            <person name="Kazmierczak K.M."/>
            <person name="Andrzejewski T.M."/>
            <person name="Davidsen T.M."/>
            <person name="Wayne K.J."/>
            <person name="Tettelin H."/>
            <person name="Glass J.I."/>
            <person name="Rusch D."/>
            <person name="Podicherti R."/>
            <person name="Tsui H.-C.T."/>
            <person name="Winkler M.E."/>
        </authorList>
    </citation>
    <scope>NUCLEOTIDE SEQUENCE</scope>
</reference>
<name>A0A382SCR7_9ZZZZ</name>
<dbReference type="AlphaFoldDB" id="A0A382SCR7"/>